<comment type="caution">
    <text evidence="2">The sequence shown here is derived from an EMBL/GenBank/DDBJ whole genome shotgun (WGS) entry which is preliminary data.</text>
</comment>
<dbReference type="NCBIfam" id="TIGR04131">
    <property type="entry name" value="Bac_Flav_CTERM"/>
    <property type="match status" value="1"/>
</dbReference>
<proteinExistence type="predicted"/>
<gene>
    <name evidence="2" type="ORF">F8C67_10395</name>
</gene>
<name>A0A6N6REQ8_9FLAO</name>
<dbReference type="Pfam" id="PF13585">
    <property type="entry name" value="CHU_C"/>
    <property type="match status" value="1"/>
</dbReference>
<feature type="chain" id="PRO_5026786918" evidence="1">
    <location>
        <begin position="23"/>
        <end position="734"/>
    </location>
</feature>
<accession>A0A6N6REQ8</accession>
<reference evidence="2 3" key="1">
    <citation type="submission" date="2019-09" db="EMBL/GenBank/DDBJ databases">
        <title>Genomes of family Cryomorphaceae.</title>
        <authorList>
            <person name="Bowman J.P."/>
        </authorList>
    </citation>
    <scope>NUCLEOTIDE SEQUENCE [LARGE SCALE GENOMIC DNA]</scope>
    <source>
        <strain evidence="2 3">LMG 25704</strain>
    </source>
</reference>
<dbReference type="Proteomes" id="UP000468650">
    <property type="component" value="Unassembled WGS sequence"/>
</dbReference>
<dbReference type="OrthoDB" id="9805017at2"/>
<keyword evidence="1" id="KW-0732">Signal</keyword>
<dbReference type="EMBL" id="WBVO01000008">
    <property type="protein sequence ID" value="KAB2808687.1"/>
    <property type="molecule type" value="Genomic_DNA"/>
</dbReference>
<protein>
    <submittedName>
        <fullName evidence="2">Gliding motility-associated C-terminal domain-containing protein</fullName>
    </submittedName>
</protein>
<evidence type="ECO:0000313" key="2">
    <source>
        <dbReference type="EMBL" id="KAB2808687.1"/>
    </source>
</evidence>
<sequence>MKYLLRLLTVVLFGLMSMPASASHVIGGDIQYEYLGNNQYYVKLVIYRQSTGAGLPATTNVNVSSQTCGINTSVSLTRTSVYSASSFAFDCIAQSNAGGFLPEVNVYETTTSSPLTLTQRCTDYKLSWSLCCRPGGITNIGGGASSAGFSFYFEAELNNRQGLGNNTSPSFVSDPIAYICTGGFINYLQRATEPDGDSIRYEIIDPRSAAGTNVPYTAPWSAQAPFGTDPNAPYTMDPATGNISFIADLQGGPTQVSVIALRVDEYRFDSTYFFWEKVGSSNREIQVVVAANCIPAVNQGVRLDPNAPGVSLDPQGRQTKDYKCYDSTVTLHFTLSVECISVAPDGTDFRLTAPNGQPIPVKSVTSYCNQNGETDSITLNLYKPLIFNGDYFLYSKYGTDGNTLLNKCGKPMNEFDTIILKVSDCLFPEYYLDGVTVDQDRRNRIDYRIDTNTIPAAFLDFVRIYRSVDGGQTFNQLTTGDPLQGFVFDPSPGPSGVDNQYYYYRVQLVANGLELDPRPGKHTIHLTGDVSDPANMPLSWSSYGGASFPDLNSVQYKVQVGPKNDTDGYDFQDVIDPNLPTGDSTFTVVLTTNPTPGDYAVRVITEPIANPNGYVSESNWLIYSVPEEPIVPPVGAQPVIIPNVFSPNADGINDLWTIEGIGTWSSRKVSIFDRWGRKVWNTSQYDNARAFDGKDSGGNQLPDGTYFYVIELNHAPTGQSEVIDGSFSIMSGNN</sequence>
<organism evidence="2 3">
    <name type="scientific">Phaeocystidibacter luteus</name>
    <dbReference type="NCBI Taxonomy" id="911197"/>
    <lineage>
        <taxon>Bacteria</taxon>
        <taxon>Pseudomonadati</taxon>
        <taxon>Bacteroidota</taxon>
        <taxon>Flavobacteriia</taxon>
        <taxon>Flavobacteriales</taxon>
        <taxon>Phaeocystidibacteraceae</taxon>
        <taxon>Phaeocystidibacter</taxon>
    </lineage>
</organism>
<dbReference type="InterPro" id="IPR026341">
    <property type="entry name" value="T9SS_type_B"/>
</dbReference>
<feature type="signal peptide" evidence="1">
    <location>
        <begin position="1"/>
        <end position="22"/>
    </location>
</feature>
<evidence type="ECO:0000313" key="3">
    <source>
        <dbReference type="Proteomes" id="UP000468650"/>
    </source>
</evidence>
<keyword evidence="3" id="KW-1185">Reference proteome</keyword>
<dbReference type="AlphaFoldDB" id="A0A6N6REQ8"/>
<evidence type="ECO:0000256" key="1">
    <source>
        <dbReference type="SAM" id="SignalP"/>
    </source>
</evidence>
<dbReference type="RefSeq" id="WP_151667782.1">
    <property type="nucleotide sequence ID" value="NZ_WBVO01000008.1"/>
</dbReference>